<dbReference type="Proteomes" id="UP001138681">
    <property type="component" value="Unassembled WGS sequence"/>
</dbReference>
<accession>A0A9X1F114</accession>
<evidence type="ECO:0000256" key="1">
    <source>
        <dbReference type="SAM" id="SignalP"/>
    </source>
</evidence>
<evidence type="ECO:0000313" key="2">
    <source>
        <dbReference type="EMBL" id="MBV7258346.1"/>
    </source>
</evidence>
<reference evidence="2" key="1">
    <citation type="submission" date="2021-04" db="EMBL/GenBank/DDBJ databases">
        <authorList>
            <person name="Pira H."/>
            <person name="Risdian C."/>
            <person name="Wink J."/>
        </authorList>
    </citation>
    <scope>NUCLEOTIDE SEQUENCE</scope>
    <source>
        <strain evidence="2">WH158</strain>
    </source>
</reference>
<keyword evidence="1" id="KW-0732">Signal</keyword>
<protein>
    <submittedName>
        <fullName evidence="2">Uncharacterized protein</fullName>
    </submittedName>
</protein>
<feature type="chain" id="PRO_5040840313" evidence="1">
    <location>
        <begin position="26"/>
        <end position="358"/>
    </location>
</feature>
<comment type="caution">
    <text evidence="2">The sequence shown here is derived from an EMBL/GenBank/DDBJ whole genome shotgun (WGS) entry which is preliminary data.</text>
</comment>
<sequence>MHRSVKSIALLAAATVTALAAPASAQRSIELPDEAWVHPHSEIVVPTTLGGLPRTGAVEYAPDFLNLGFSFRVEGEELSIYIYRDTNGGVPVWFEQARIGIESREALGKPQLPYLIEPYSWPGAEVWQGQRGIYATPNSEVVKSTGLVLFSVNGWFVKLRASSRTRSPEELGIWIDSAFAELAAPASSASQPAIIPVEDCEEKLVFKKKAEDAKVDGASSLISALLGGMVAEKVQEQQESEEARAAVAWCRDSSLSATQVAYRANASTDSYLIALGDSGMGVSVAPDSGSALLSDAKKSKKQPFSITVITDDQRINFVPQNRLPSLERVLKIINENRRTSAVSTWGDNSTIELSPDSL</sequence>
<feature type="signal peptide" evidence="1">
    <location>
        <begin position="1"/>
        <end position="25"/>
    </location>
</feature>
<dbReference type="EMBL" id="JAGSPC010000001">
    <property type="protein sequence ID" value="MBV7258346.1"/>
    <property type="molecule type" value="Genomic_DNA"/>
</dbReference>
<dbReference type="RefSeq" id="WP_218403677.1">
    <property type="nucleotide sequence ID" value="NZ_JAGSPC010000001.1"/>
</dbReference>
<organism evidence="2 3">
    <name type="scientific">Erythrobacter crassostreae</name>
    <dbReference type="NCBI Taxonomy" id="2828328"/>
    <lineage>
        <taxon>Bacteria</taxon>
        <taxon>Pseudomonadati</taxon>
        <taxon>Pseudomonadota</taxon>
        <taxon>Alphaproteobacteria</taxon>
        <taxon>Sphingomonadales</taxon>
        <taxon>Erythrobacteraceae</taxon>
        <taxon>Erythrobacter/Porphyrobacter group</taxon>
        <taxon>Erythrobacter</taxon>
    </lineage>
</organism>
<evidence type="ECO:0000313" key="3">
    <source>
        <dbReference type="Proteomes" id="UP001138681"/>
    </source>
</evidence>
<gene>
    <name evidence="2" type="ORF">KCG46_02010</name>
</gene>
<proteinExistence type="predicted"/>
<keyword evidence="3" id="KW-1185">Reference proteome</keyword>
<dbReference type="AlphaFoldDB" id="A0A9X1F114"/>
<name>A0A9X1F114_9SPHN</name>